<proteinExistence type="predicted"/>
<keyword evidence="2" id="KW-1185">Reference proteome</keyword>
<dbReference type="PANTHER" id="PTHR43235">
    <property type="entry name" value="GLUTAMINE AMIDOTRANSFERASE PB2B2.05-RELATED"/>
    <property type="match status" value="1"/>
</dbReference>
<sequence>MASSDYEHGDQRKPLIGITTYLEWSSYGVWHTEGPVLPRTYVDATLAAGGVPMLLPPVGTDFRRIVDGLDGLVLSGGADVDPARYGQQPHSRTSARPDRDEYEFGLLAAALRAELPVLGVCRGFEVLNVAYGGTLSQHLPDVLGHDRHQPAPATFATSEVTIEPGSGLASVLGTRTTGQCHHHQGIDVLGSGLTAVAHTSDGLIEAVERPGAGFVCGVQWHPEEDISDVRLFAALVAAAADYATGKGI</sequence>
<keyword evidence="1" id="KW-0315">Glutamine amidotransferase</keyword>
<dbReference type="Pfam" id="PF07722">
    <property type="entry name" value="Peptidase_C26"/>
    <property type="match status" value="1"/>
</dbReference>
<dbReference type="GO" id="GO:0016740">
    <property type="term" value="F:transferase activity"/>
    <property type="evidence" value="ECO:0007669"/>
    <property type="project" value="UniProtKB-KW"/>
</dbReference>
<name>A0A4V2SR10_9PSEU</name>
<dbReference type="InterPro" id="IPR044668">
    <property type="entry name" value="PuuD-like"/>
</dbReference>
<dbReference type="GO" id="GO:0006598">
    <property type="term" value="P:polyamine catabolic process"/>
    <property type="evidence" value="ECO:0007669"/>
    <property type="project" value="TreeGrafter"/>
</dbReference>
<dbReference type="CDD" id="cd01745">
    <property type="entry name" value="GATase1_2"/>
    <property type="match status" value="1"/>
</dbReference>
<dbReference type="Proteomes" id="UP000294911">
    <property type="component" value="Unassembled WGS sequence"/>
</dbReference>
<comment type="caution">
    <text evidence="1">The sequence shown here is derived from an EMBL/GenBank/DDBJ whole genome shotgun (WGS) entry which is preliminary data.</text>
</comment>
<dbReference type="PROSITE" id="PS51273">
    <property type="entry name" value="GATASE_TYPE_1"/>
    <property type="match status" value="1"/>
</dbReference>
<dbReference type="GO" id="GO:0005829">
    <property type="term" value="C:cytosol"/>
    <property type="evidence" value="ECO:0007669"/>
    <property type="project" value="TreeGrafter"/>
</dbReference>
<dbReference type="EMBL" id="SLXQ01000027">
    <property type="protein sequence ID" value="TCP41116.1"/>
    <property type="molecule type" value="Genomic_DNA"/>
</dbReference>
<organism evidence="1 2">
    <name type="scientific">Tamaricihabitans halophyticus</name>
    <dbReference type="NCBI Taxonomy" id="1262583"/>
    <lineage>
        <taxon>Bacteria</taxon>
        <taxon>Bacillati</taxon>
        <taxon>Actinomycetota</taxon>
        <taxon>Actinomycetes</taxon>
        <taxon>Pseudonocardiales</taxon>
        <taxon>Pseudonocardiaceae</taxon>
        <taxon>Tamaricihabitans</taxon>
    </lineage>
</organism>
<dbReference type="SUPFAM" id="SSF52317">
    <property type="entry name" value="Class I glutamine amidotransferase-like"/>
    <property type="match status" value="1"/>
</dbReference>
<gene>
    <name evidence="1" type="ORF">EV191_12714</name>
</gene>
<keyword evidence="1" id="KW-0808">Transferase</keyword>
<protein>
    <submittedName>
        <fullName evidence="1">Putative glutamine amidotransferase</fullName>
    </submittedName>
</protein>
<dbReference type="InterPro" id="IPR029062">
    <property type="entry name" value="Class_I_gatase-like"/>
</dbReference>
<evidence type="ECO:0000313" key="1">
    <source>
        <dbReference type="EMBL" id="TCP41116.1"/>
    </source>
</evidence>
<accession>A0A4V2SR10</accession>
<dbReference type="RefSeq" id="WP_132881143.1">
    <property type="nucleotide sequence ID" value="NZ_SLXQ01000027.1"/>
</dbReference>
<dbReference type="GO" id="GO:0033969">
    <property type="term" value="F:gamma-glutamyl-gamma-aminobutyrate hydrolase activity"/>
    <property type="evidence" value="ECO:0007669"/>
    <property type="project" value="TreeGrafter"/>
</dbReference>
<evidence type="ECO:0000313" key="2">
    <source>
        <dbReference type="Proteomes" id="UP000294911"/>
    </source>
</evidence>
<dbReference type="InterPro" id="IPR011697">
    <property type="entry name" value="Peptidase_C26"/>
</dbReference>
<dbReference type="Gene3D" id="3.40.50.880">
    <property type="match status" value="1"/>
</dbReference>
<dbReference type="AlphaFoldDB" id="A0A4V2SR10"/>
<dbReference type="PANTHER" id="PTHR43235:SF1">
    <property type="entry name" value="GLUTAMINE AMIDOTRANSFERASE PB2B2.05-RELATED"/>
    <property type="match status" value="1"/>
</dbReference>
<dbReference type="OrthoDB" id="9813383at2"/>
<reference evidence="1 2" key="1">
    <citation type="submission" date="2019-03" db="EMBL/GenBank/DDBJ databases">
        <title>Genomic Encyclopedia of Type Strains, Phase IV (KMG-IV): sequencing the most valuable type-strain genomes for metagenomic binning, comparative biology and taxonomic classification.</title>
        <authorList>
            <person name="Goeker M."/>
        </authorList>
    </citation>
    <scope>NUCLEOTIDE SEQUENCE [LARGE SCALE GENOMIC DNA]</scope>
    <source>
        <strain evidence="1 2">DSM 45765</strain>
    </source>
</reference>